<sequence length="108" mass="11966">MLAHAQPAHIQIRPKFLSEIPKLIFLTQTTVKLSTLVSDLRRSSSLNSHLSARRPSSLKPLASRCSWLLAECSRLAARNCSVLATRKSKVGAHWPVATAHRVLSINFI</sequence>
<proteinExistence type="predicted"/>
<comment type="caution">
    <text evidence="1">The sequence shown here is derived from an EMBL/GenBank/DDBJ whole genome shotgun (WGS) entry which is preliminary data.</text>
</comment>
<dbReference type="Proteomes" id="UP000826656">
    <property type="component" value="Unassembled WGS sequence"/>
</dbReference>
<reference evidence="1 2" key="1">
    <citation type="journal article" date="2021" name="bioRxiv">
        <title>Chromosome-scale and haplotype-resolved genome assembly of a tetraploid potato cultivar.</title>
        <authorList>
            <person name="Sun H."/>
            <person name="Jiao W.-B."/>
            <person name="Krause K."/>
            <person name="Campoy J.A."/>
            <person name="Goel M."/>
            <person name="Folz-Donahue K."/>
            <person name="Kukat C."/>
            <person name="Huettel B."/>
            <person name="Schneeberger K."/>
        </authorList>
    </citation>
    <scope>NUCLEOTIDE SEQUENCE [LARGE SCALE GENOMIC DNA]</scope>
    <source>
        <strain evidence="1">SolTubOtavaFocal</strain>
        <tissue evidence="1">Leaves</tissue>
    </source>
</reference>
<protein>
    <submittedName>
        <fullName evidence="1">Uncharacterized protein</fullName>
    </submittedName>
</protein>
<name>A0ABQ7V964_SOLTU</name>
<accession>A0ABQ7V964</accession>
<dbReference type="EMBL" id="JAIVGD010000015">
    <property type="protein sequence ID" value="KAH0759535.1"/>
    <property type="molecule type" value="Genomic_DNA"/>
</dbReference>
<keyword evidence="2" id="KW-1185">Reference proteome</keyword>
<evidence type="ECO:0000313" key="1">
    <source>
        <dbReference type="EMBL" id="KAH0759535.1"/>
    </source>
</evidence>
<evidence type="ECO:0000313" key="2">
    <source>
        <dbReference type="Proteomes" id="UP000826656"/>
    </source>
</evidence>
<gene>
    <name evidence="1" type="ORF">KY290_023028</name>
</gene>
<organism evidence="1 2">
    <name type="scientific">Solanum tuberosum</name>
    <name type="common">Potato</name>
    <dbReference type="NCBI Taxonomy" id="4113"/>
    <lineage>
        <taxon>Eukaryota</taxon>
        <taxon>Viridiplantae</taxon>
        <taxon>Streptophyta</taxon>
        <taxon>Embryophyta</taxon>
        <taxon>Tracheophyta</taxon>
        <taxon>Spermatophyta</taxon>
        <taxon>Magnoliopsida</taxon>
        <taxon>eudicotyledons</taxon>
        <taxon>Gunneridae</taxon>
        <taxon>Pentapetalae</taxon>
        <taxon>asterids</taxon>
        <taxon>lamiids</taxon>
        <taxon>Solanales</taxon>
        <taxon>Solanaceae</taxon>
        <taxon>Solanoideae</taxon>
        <taxon>Solaneae</taxon>
        <taxon>Solanum</taxon>
    </lineage>
</organism>